<comment type="caution">
    <text evidence="7">The sequence shown here is derived from an EMBL/GenBank/DDBJ whole genome shotgun (WGS) entry which is preliminary data.</text>
</comment>
<feature type="transmembrane region" description="Helical" evidence="6">
    <location>
        <begin position="65"/>
        <end position="86"/>
    </location>
</feature>
<keyword evidence="3 6" id="KW-0812">Transmembrane</keyword>
<dbReference type="RefSeq" id="WP_106588996.1">
    <property type="nucleotide sequence ID" value="NZ_PYAV01000008.1"/>
</dbReference>
<organism evidence="7 8">
    <name type="scientific">Salsuginibacillus halophilus</name>
    <dbReference type="NCBI Taxonomy" id="517424"/>
    <lineage>
        <taxon>Bacteria</taxon>
        <taxon>Bacillati</taxon>
        <taxon>Bacillota</taxon>
        <taxon>Bacilli</taxon>
        <taxon>Bacillales</taxon>
        <taxon>Bacillaceae</taxon>
        <taxon>Salsuginibacillus</taxon>
    </lineage>
</organism>
<dbReference type="Pfam" id="PF03788">
    <property type="entry name" value="LrgA"/>
    <property type="match status" value="1"/>
</dbReference>
<keyword evidence="8" id="KW-1185">Reference proteome</keyword>
<evidence type="ECO:0000256" key="5">
    <source>
        <dbReference type="ARBA" id="ARBA00023136"/>
    </source>
</evidence>
<sequence>MKFKGSFKIALHLTVIYVIYRLGSWLQEMLQLPVPGSIIGFVLLFLLFQFQILQPAWIAEGVEFLLKHMPLLFIPVTAGVVEHFGLFPLPGLLLVGVVFISTCIVLIIAGGVTQWMRKKAGTV</sequence>
<reference evidence="7 8" key="1">
    <citation type="submission" date="2018-03" db="EMBL/GenBank/DDBJ databases">
        <title>Genomic Encyclopedia of Type Strains, Phase III (KMG-III): the genomes of soil and plant-associated and newly described type strains.</title>
        <authorList>
            <person name="Whitman W."/>
        </authorList>
    </citation>
    <scope>NUCLEOTIDE SEQUENCE [LARGE SCALE GENOMIC DNA]</scope>
    <source>
        <strain evidence="7 8">CGMCC 1.07653</strain>
    </source>
</reference>
<keyword evidence="4 6" id="KW-1133">Transmembrane helix</keyword>
<evidence type="ECO:0000256" key="4">
    <source>
        <dbReference type="ARBA" id="ARBA00022989"/>
    </source>
</evidence>
<keyword evidence="2" id="KW-1003">Cell membrane</keyword>
<dbReference type="PANTHER" id="PTHR33931:SF2">
    <property type="entry name" value="HOLIN-LIKE PROTEIN CIDA"/>
    <property type="match status" value="1"/>
</dbReference>
<accession>A0A2P8HE83</accession>
<evidence type="ECO:0000256" key="6">
    <source>
        <dbReference type="SAM" id="Phobius"/>
    </source>
</evidence>
<dbReference type="EMBL" id="PYAV01000008">
    <property type="protein sequence ID" value="PSL44524.1"/>
    <property type="molecule type" value="Genomic_DNA"/>
</dbReference>
<proteinExistence type="predicted"/>
<evidence type="ECO:0000256" key="2">
    <source>
        <dbReference type="ARBA" id="ARBA00022475"/>
    </source>
</evidence>
<evidence type="ECO:0000256" key="1">
    <source>
        <dbReference type="ARBA" id="ARBA00004651"/>
    </source>
</evidence>
<gene>
    <name evidence="7" type="ORF">B0H94_108137</name>
</gene>
<dbReference type="Proteomes" id="UP000242310">
    <property type="component" value="Unassembled WGS sequence"/>
</dbReference>
<dbReference type="OrthoDB" id="3176438at2"/>
<evidence type="ECO:0000313" key="7">
    <source>
        <dbReference type="EMBL" id="PSL44524.1"/>
    </source>
</evidence>
<keyword evidence="5 6" id="KW-0472">Membrane</keyword>
<feature type="transmembrane region" description="Helical" evidence="6">
    <location>
        <begin position="92"/>
        <end position="112"/>
    </location>
</feature>
<comment type="subcellular location">
    <subcellularLocation>
        <location evidence="1">Cell membrane</location>
        <topology evidence="1">Multi-pass membrane protein</topology>
    </subcellularLocation>
</comment>
<evidence type="ECO:0000256" key="3">
    <source>
        <dbReference type="ARBA" id="ARBA00022692"/>
    </source>
</evidence>
<dbReference type="InterPro" id="IPR005538">
    <property type="entry name" value="LrgA/CidA"/>
</dbReference>
<feature type="transmembrane region" description="Helical" evidence="6">
    <location>
        <begin position="32"/>
        <end position="53"/>
    </location>
</feature>
<evidence type="ECO:0000313" key="8">
    <source>
        <dbReference type="Proteomes" id="UP000242310"/>
    </source>
</evidence>
<dbReference type="GO" id="GO:0005886">
    <property type="term" value="C:plasma membrane"/>
    <property type="evidence" value="ECO:0007669"/>
    <property type="project" value="UniProtKB-SubCell"/>
</dbReference>
<protein>
    <submittedName>
        <fullName evidence="7">Holin-like protein</fullName>
    </submittedName>
</protein>
<name>A0A2P8HE83_9BACI</name>
<dbReference type="AlphaFoldDB" id="A0A2P8HE83"/>
<dbReference type="PANTHER" id="PTHR33931">
    <property type="entry name" value="HOLIN-LIKE PROTEIN CIDA-RELATED"/>
    <property type="match status" value="1"/>
</dbReference>
<feature type="transmembrane region" description="Helical" evidence="6">
    <location>
        <begin position="7"/>
        <end position="26"/>
    </location>
</feature>